<evidence type="ECO:0000313" key="3">
    <source>
        <dbReference type="Proteomes" id="UP000218785"/>
    </source>
</evidence>
<dbReference type="InterPro" id="IPR050834">
    <property type="entry name" value="Glycosyltransf_2"/>
</dbReference>
<protein>
    <submittedName>
        <fullName evidence="2">Glycosyl transferase family protein</fullName>
    </submittedName>
</protein>
<dbReference type="AlphaFoldDB" id="A0A1Z4N6F0"/>
<keyword evidence="3" id="KW-1185">Reference proteome</keyword>
<dbReference type="KEGG" id="ttq:NIES37_52970"/>
<dbReference type="InterPro" id="IPR001173">
    <property type="entry name" value="Glyco_trans_2-like"/>
</dbReference>
<dbReference type="PANTHER" id="PTHR43685">
    <property type="entry name" value="GLYCOSYLTRANSFERASE"/>
    <property type="match status" value="1"/>
</dbReference>
<proteinExistence type="predicted"/>
<dbReference type="EMBL" id="AP018248">
    <property type="protein sequence ID" value="BAZ01298.1"/>
    <property type="molecule type" value="Genomic_DNA"/>
</dbReference>
<reference evidence="2 3" key="1">
    <citation type="submission" date="2017-06" db="EMBL/GenBank/DDBJ databases">
        <title>Genome sequencing of cyanobaciteial culture collection at National Institute for Environmental Studies (NIES).</title>
        <authorList>
            <person name="Hirose Y."/>
            <person name="Shimura Y."/>
            <person name="Fujisawa T."/>
            <person name="Nakamura Y."/>
            <person name="Kawachi M."/>
        </authorList>
    </citation>
    <scope>NUCLEOTIDE SEQUENCE [LARGE SCALE GENOMIC DNA]</scope>
    <source>
        <strain evidence="2 3">NIES-37</strain>
    </source>
</reference>
<feature type="domain" description="Glycosyltransferase 2-like" evidence="1">
    <location>
        <begin position="13"/>
        <end position="139"/>
    </location>
</feature>
<dbReference type="PANTHER" id="PTHR43685:SF11">
    <property type="entry name" value="GLYCOSYLTRANSFERASE TAGX-RELATED"/>
    <property type="match status" value="1"/>
</dbReference>
<dbReference type="SUPFAM" id="SSF53448">
    <property type="entry name" value="Nucleotide-diphospho-sugar transferases"/>
    <property type="match status" value="1"/>
</dbReference>
<sequence length="364" mass="41964">MSNNSEVVQPLVSVIIPTYNRPQYLKQAIASAVRQTYQNLEIIVSDNCSPENPQGIVESFGDSRIKFVRHPENIGMFSNQMYGFKIARGKYVASLHDDDLWHEDFLAKLVPILEAHSELIIAFSDQYIIDALGNINYSGTEANTRGFKRDTLEQGIYKAFYKMGLLYKSIPTAAACVFRANLMNWDNIPPQVGGLWDVYLSYICATSGYAAYYYPERLTYYRAHEQTDTMLSGHRNAEAKIRKAKSELFCYQVFMEDPRLEEFKSYFQKQWLEANTTLGIGLLRNQQVLEARSYFWQALSKQKFNLRTIAALTLSFIPQPLATKFFDLLKFYIEWVSCKKNKFAKKINSLKKNIIDINLPQSIN</sequence>
<dbReference type="GO" id="GO:0016740">
    <property type="term" value="F:transferase activity"/>
    <property type="evidence" value="ECO:0007669"/>
    <property type="project" value="UniProtKB-KW"/>
</dbReference>
<dbReference type="CDD" id="cd00761">
    <property type="entry name" value="Glyco_tranf_GTA_type"/>
    <property type="match status" value="1"/>
</dbReference>
<gene>
    <name evidence="2" type="ORF">NIES37_52970</name>
</gene>
<evidence type="ECO:0000313" key="2">
    <source>
        <dbReference type="EMBL" id="BAZ01298.1"/>
    </source>
</evidence>
<dbReference type="Gene3D" id="3.90.550.10">
    <property type="entry name" value="Spore Coat Polysaccharide Biosynthesis Protein SpsA, Chain A"/>
    <property type="match status" value="1"/>
</dbReference>
<evidence type="ECO:0000259" key="1">
    <source>
        <dbReference type="Pfam" id="PF00535"/>
    </source>
</evidence>
<dbReference type="Proteomes" id="UP000218785">
    <property type="component" value="Chromosome"/>
</dbReference>
<organism evidence="2 3">
    <name type="scientific">Tolypothrix tenuis PCC 7101</name>
    <dbReference type="NCBI Taxonomy" id="231146"/>
    <lineage>
        <taxon>Bacteria</taxon>
        <taxon>Bacillati</taxon>
        <taxon>Cyanobacteriota</taxon>
        <taxon>Cyanophyceae</taxon>
        <taxon>Nostocales</taxon>
        <taxon>Tolypothrichaceae</taxon>
        <taxon>Tolypothrix</taxon>
    </lineage>
</organism>
<dbReference type="Pfam" id="PF00535">
    <property type="entry name" value="Glycos_transf_2"/>
    <property type="match status" value="1"/>
</dbReference>
<accession>A0A1Z4N6F0</accession>
<keyword evidence="2" id="KW-0808">Transferase</keyword>
<name>A0A1Z4N6F0_9CYAN</name>
<dbReference type="InterPro" id="IPR029044">
    <property type="entry name" value="Nucleotide-diphossugar_trans"/>
</dbReference>
<dbReference type="RefSeq" id="WP_096580794.1">
    <property type="nucleotide sequence ID" value="NZ_CAWNJS010000001.1"/>
</dbReference>